<dbReference type="Gene3D" id="3.40.50.2000">
    <property type="entry name" value="Glycogen Phosphorylase B"/>
    <property type="match status" value="2"/>
</dbReference>
<evidence type="ECO:0000259" key="3">
    <source>
        <dbReference type="Pfam" id="PF13439"/>
    </source>
</evidence>
<dbReference type="InterPro" id="IPR001296">
    <property type="entry name" value="Glyco_trans_1"/>
</dbReference>
<dbReference type="PANTHER" id="PTHR46401">
    <property type="entry name" value="GLYCOSYLTRANSFERASE WBBK-RELATED"/>
    <property type="match status" value="1"/>
</dbReference>
<dbReference type="CDD" id="cd03801">
    <property type="entry name" value="GT4_PimA-like"/>
    <property type="match status" value="1"/>
</dbReference>
<dbReference type="Proteomes" id="UP000786875">
    <property type="component" value="Unassembled WGS sequence"/>
</dbReference>
<comment type="caution">
    <text evidence="4">The sequence shown here is derived from an EMBL/GenBank/DDBJ whole genome shotgun (WGS) entry which is preliminary data.</text>
</comment>
<keyword evidence="1" id="KW-0808">Transferase</keyword>
<evidence type="ECO:0000256" key="1">
    <source>
        <dbReference type="ARBA" id="ARBA00022679"/>
    </source>
</evidence>
<reference evidence="4 5" key="1">
    <citation type="submission" date="2020-04" db="EMBL/GenBank/DDBJ databases">
        <title>Genome sequencing of Rosenbergiella species.</title>
        <authorList>
            <person name="Alvarez-Perez S."/>
            <person name="Lievens B."/>
        </authorList>
    </citation>
    <scope>NUCLEOTIDE SEQUENCE [LARGE SCALE GENOMIC DNA]</scope>
    <source>
        <strain evidence="4 5">CdVSA20.1</strain>
    </source>
</reference>
<dbReference type="InterPro" id="IPR028098">
    <property type="entry name" value="Glyco_trans_4-like_N"/>
</dbReference>
<dbReference type="EMBL" id="JABBFO010000001">
    <property type="protein sequence ID" value="MBT0725939.1"/>
    <property type="molecule type" value="Genomic_DNA"/>
</dbReference>
<organism evidence="4 5">
    <name type="scientific">Rosenbergiella australiborealis</name>
    <dbReference type="NCBI Taxonomy" id="1544696"/>
    <lineage>
        <taxon>Bacteria</taxon>
        <taxon>Pseudomonadati</taxon>
        <taxon>Pseudomonadota</taxon>
        <taxon>Gammaproteobacteria</taxon>
        <taxon>Enterobacterales</taxon>
        <taxon>Erwiniaceae</taxon>
        <taxon>Rosenbergiella</taxon>
    </lineage>
</organism>
<dbReference type="PANTHER" id="PTHR46401:SF2">
    <property type="entry name" value="GLYCOSYLTRANSFERASE WBBK-RELATED"/>
    <property type="match status" value="1"/>
</dbReference>
<evidence type="ECO:0000259" key="2">
    <source>
        <dbReference type="Pfam" id="PF00534"/>
    </source>
</evidence>
<evidence type="ECO:0000313" key="4">
    <source>
        <dbReference type="EMBL" id="MBT0725939.1"/>
    </source>
</evidence>
<feature type="domain" description="Glycosyltransferase subfamily 4-like N-terminal" evidence="3">
    <location>
        <begin position="22"/>
        <end position="179"/>
    </location>
</feature>
<keyword evidence="5" id="KW-1185">Reference proteome</keyword>
<sequence length="548" mass="62872">MTNAKKKICLIGHECGYYKGQGGIATYIEHTAKGFSKLGYEVHTIFLHGSDLDDPAIKCWKINDNFSIFKNSKAVDEVLSQIKPDFVEVTDFIGLASYTLAKRAIEGLDYSCRFITNNHTGIREVWEWGTALDFMECAPPWMIEMYQYERAQSILSDANFSTSHFLANYLSALHETNVHTCPSYYPLEERAIPPVRDNNNGTIQILSLGRFELRKKQELLILAACELMVEGYDLHVTLIGNSGDDFYDRRDYMDTCYGLIPLELKKNFSFYDFIPYKELQKQYKNYDLFVIPSPYENFPNTALEAINYGLIVAGSKTSGIKDMSGSAANKLCFEKNSADSIKHMLTSFSSMSRDEKEEIRKVQSESLKALVSFEVAIVNRVSKYENIEIKSRTVQPLREKCLYVTMRDDARLEYMLLGDKKIHIDSNEAYQLVNAAEYMIILPSDNFKDTILEKNYFPEKNIISAFSYHHPYGTILDINKSRKAFSQITINVADVFISKHVKTSRLIAEILFSCKDVVFFREDSSRVEKGIGIDLMYELDLLRYKYNG</sequence>
<dbReference type="Pfam" id="PF13439">
    <property type="entry name" value="Glyco_transf_4"/>
    <property type="match status" value="1"/>
</dbReference>
<gene>
    <name evidence="4" type="ORF">HGT73_00820</name>
</gene>
<dbReference type="SUPFAM" id="SSF53756">
    <property type="entry name" value="UDP-Glycosyltransferase/glycogen phosphorylase"/>
    <property type="match status" value="1"/>
</dbReference>
<protein>
    <submittedName>
        <fullName evidence="4">Glycosyltransferase family 4 protein</fullName>
    </submittedName>
</protein>
<proteinExistence type="predicted"/>
<accession>A0ABS5T0S5</accession>
<dbReference type="RefSeq" id="WP_214211731.1">
    <property type="nucleotide sequence ID" value="NZ_JABBFO010000001.1"/>
</dbReference>
<name>A0ABS5T0S5_9GAMM</name>
<evidence type="ECO:0000313" key="5">
    <source>
        <dbReference type="Proteomes" id="UP000786875"/>
    </source>
</evidence>
<feature type="domain" description="Glycosyl transferase family 1" evidence="2">
    <location>
        <begin position="194"/>
        <end position="354"/>
    </location>
</feature>
<dbReference type="Pfam" id="PF00534">
    <property type="entry name" value="Glycos_transf_1"/>
    <property type="match status" value="1"/>
</dbReference>